<dbReference type="EMBL" id="BQXS01012683">
    <property type="protein sequence ID" value="GKT26852.1"/>
    <property type="molecule type" value="Genomic_DNA"/>
</dbReference>
<feature type="region of interest" description="Disordered" evidence="1">
    <location>
        <begin position="1"/>
        <end position="29"/>
    </location>
</feature>
<gene>
    <name evidence="2" type="ORF">ADUPG1_013504</name>
</gene>
<evidence type="ECO:0000313" key="2">
    <source>
        <dbReference type="EMBL" id="GKT26852.1"/>
    </source>
</evidence>
<keyword evidence="3" id="KW-1185">Reference proteome</keyword>
<feature type="region of interest" description="Disordered" evidence="1">
    <location>
        <begin position="55"/>
        <end position="132"/>
    </location>
</feature>
<feature type="region of interest" description="Disordered" evidence="1">
    <location>
        <begin position="235"/>
        <end position="263"/>
    </location>
</feature>
<feature type="compositionally biased region" description="Basic and acidic residues" evidence="1">
    <location>
        <begin position="235"/>
        <end position="245"/>
    </location>
</feature>
<feature type="compositionally biased region" description="Basic and acidic residues" evidence="1">
    <location>
        <begin position="112"/>
        <end position="132"/>
    </location>
</feature>
<evidence type="ECO:0000256" key="1">
    <source>
        <dbReference type="SAM" id="MobiDB-lite"/>
    </source>
</evidence>
<dbReference type="Proteomes" id="UP001057375">
    <property type="component" value="Unassembled WGS sequence"/>
</dbReference>
<protein>
    <submittedName>
        <fullName evidence="2">Uncharacterized protein</fullName>
    </submittedName>
</protein>
<accession>A0ABQ5K3R7</accession>
<organism evidence="2 3">
    <name type="scientific">Aduncisulcus paluster</name>
    <dbReference type="NCBI Taxonomy" id="2918883"/>
    <lineage>
        <taxon>Eukaryota</taxon>
        <taxon>Metamonada</taxon>
        <taxon>Carpediemonas-like organisms</taxon>
        <taxon>Aduncisulcus</taxon>
    </lineage>
</organism>
<proteinExistence type="predicted"/>
<evidence type="ECO:0000313" key="3">
    <source>
        <dbReference type="Proteomes" id="UP001057375"/>
    </source>
</evidence>
<name>A0ABQ5K3R7_9EUKA</name>
<comment type="caution">
    <text evidence="2">The sequence shown here is derived from an EMBL/GenBank/DDBJ whole genome shotgun (WGS) entry which is preliminary data.</text>
</comment>
<sequence>MSEYFPSPRIHNQDSLEESRPKGSADISKSQEIYDSAAGLGSLPSQETIASFEDRGEVILSESSEDEIEQESGRIPFQEEISGEKQSEKEIEKMTQSLIPIISPHVPSSESDSAHLSESKMSEEWREESVPKDLHLSTKLPEGVISKSFPKPSRNSAHYFPRYPLVPLELNPMFPTSKLRPTDSYKSEWNIEASITDHDVISRRLALCYIYVQKKLHDRDLERLQTEKASIKLDKKSSPDIKAKEEEEEDHPSIPIDSSSPLCPSSSSAPIILYSEDKICEDKDFWKEDPEFFAEYSNIVDKFKSIVSRLSPSAPIIISPEARFSLGLPVIIGGKKITRPSWAEDLFQCVLKGHEVI</sequence>
<reference evidence="2" key="1">
    <citation type="submission" date="2022-03" db="EMBL/GenBank/DDBJ databases">
        <title>Draft genome sequence of Aduncisulcus paluster, a free-living microaerophilic Fornicata.</title>
        <authorList>
            <person name="Yuyama I."/>
            <person name="Kume K."/>
            <person name="Tamura T."/>
            <person name="Inagaki Y."/>
            <person name="Hashimoto T."/>
        </authorList>
    </citation>
    <scope>NUCLEOTIDE SEQUENCE</scope>
    <source>
        <strain evidence="2">NY0171</strain>
    </source>
</reference>
<feature type="compositionally biased region" description="Low complexity" evidence="1">
    <location>
        <begin position="253"/>
        <end position="263"/>
    </location>
</feature>
<feature type="compositionally biased region" description="Basic and acidic residues" evidence="1">
    <location>
        <begin position="11"/>
        <end position="23"/>
    </location>
</feature>
<feature type="compositionally biased region" description="Basic and acidic residues" evidence="1">
    <location>
        <begin position="82"/>
        <end position="93"/>
    </location>
</feature>